<organism evidence="3 4">
    <name type="scientific">Exophiala bonariae</name>
    <dbReference type="NCBI Taxonomy" id="1690606"/>
    <lineage>
        <taxon>Eukaryota</taxon>
        <taxon>Fungi</taxon>
        <taxon>Dikarya</taxon>
        <taxon>Ascomycota</taxon>
        <taxon>Pezizomycotina</taxon>
        <taxon>Eurotiomycetes</taxon>
        <taxon>Chaetothyriomycetidae</taxon>
        <taxon>Chaetothyriales</taxon>
        <taxon>Herpotrichiellaceae</taxon>
        <taxon>Exophiala</taxon>
    </lineage>
</organism>
<proteinExistence type="predicted"/>
<evidence type="ECO:0000313" key="4">
    <source>
        <dbReference type="Proteomes" id="UP001358417"/>
    </source>
</evidence>
<dbReference type="Gene3D" id="3.40.50.1820">
    <property type="entry name" value="alpha/beta hydrolase"/>
    <property type="match status" value="1"/>
</dbReference>
<dbReference type="AlphaFoldDB" id="A0AAV9NNI8"/>
<dbReference type="SUPFAM" id="SSF53474">
    <property type="entry name" value="alpha/beta-Hydrolases"/>
    <property type="match status" value="1"/>
</dbReference>
<dbReference type="PANTHER" id="PTHR48081:SF8">
    <property type="entry name" value="ALPHA_BETA HYDROLASE FOLD-3 DOMAIN-CONTAINING PROTEIN-RELATED"/>
    <property type="match status" value="1"/>
</dbReference>
<evidence type="ECO:0000256" key="1">
    <source>
        <dbReference type="ARBA" id="ARBA00022801"/>
    </source>
</evidence>
<dbReference type="InterPro" id="IPR013094">
    <property type="entry name" value="AB_hydrolase_3"/>
</dbReference>
<keyword evidence="4" id="KW-1185">Reference proteome</keyword>
<gene>
    <name evidence="3" type="ORF">LTR84_004992</name>
</gene>
<dbReference type="GeneID" id="89973170"/>
<keyword evidence="1" id="KW-0378">Hydrolase</keyword>
<protein>
    <recommendedName>
        <fullName evidence="2">Alpha/beta hydrolase fold-3 domain-containing protein</fullName>
    </recommendedName>
</protein>
<feature type="domain" description="Alpha/beta hydrolase fold-3" evidence="2">
    <location>
        <begin position="99"/>
        <end position="308"/>
    </location>
</feature>
<dbReference type="EMBL" id="JAVRRD010000002">
    <property type="protein sequence ID" value="KAK5062916.1"/>
    <property type="molecule type" value="Genomic_DNA"/>
</dbReference>
<dbReference type="Pfam" id="PF07859">
    <property type="entry name" value="Abhydrolase_3"/>
    <property type="match status" value="1"/>
</dbReference>
<name>A0AAV9NNI8_9EURO</name>
<dbReference type="RefSeq" id="XP_064711188.1">
    <property type="nucleotide sequence ID" value="XM_064848564.1"/>
</dbReference>
<dbReference type="GO" id="GO:0016787">
    <property type="term" value="F:hydrolase activity"/>
    <property type="evidence" value="ECO:0007669"/>
    <property type="project" value="UniProtKB-KW"/>
</dbReference>
<evidence type="ECO:0000259" key="2">
    <source>
        <dbReference type="Pfam" id="PF07859"/>
    </source>
</evidence>
<dbReference type="PANTHER" id="PTHR48081">
    <property type="entry name" value="AB HYDROLASE SUPERFAMILY PROTEIN C4A8.06C"/>
    <property type="match status" value="1"/>
</dbReference>
<evidence type="ECO:0000313" key="3">
    <source>
        <dbReference type="EMBL" id="KAK5062916.1"/>
    </source>
</evidence>
<sequence>MQDNSHYFEADPDWTSFAEKNGYSLKSPPYEVPNIDLPAARADQNVSEAEWTKIHPLSSVGYESIDITIPARDGYEVPVKVSRPLASRVPTTRNLPLLFVTHGGGWVQGTHITEEAWLLWPLYADFDFVVISVEYRLAPDNPSPTYMDDSWDVLTNTLARSDEFRFDADRVILAGSSAGGGVAATLSQAALAKNMKIRGVLLNVPVLCDYRHFPQNKFSYTSYEECGGAFLSSGEMRTIWDIVVPSPTAGSDPKISPLLGDVNGLPPHIIYVAGQDPLRDEGIAYAEKLNKARVKTSLVVYQGVPHNFGEFWTIEATQRWWIDLKMHVREILEL</sequence>
<reference evidence="3 4" key="1">
    <citation type="submission" date="2023-08" db="EMBL/GenBank/DDBJ databases">
        <title>Black Yeasts Isolated from many extreme environments.</title>
        <authorList>
            <person name="Coleine C."/>
            <person name="Stajich J.E."/>
            <person name="Selbmann L."/>
        </authorList>
    </citation>
    <scope>NUCLEOTIDE SEQUENCE [LARGE SCALE GENOMIC DNA]</scope>
    <source>
        <strain evidence="3 4">CCFEE 5792</strain>
    </source>
</reference>
<dbReference type="Proteomes" id="UP001358417">
    <property type="component" value="Unassembled WGS sequence"/>
</dbReference>
<comment type="caution">
    <text evidence="3">The sequence shown here is derived from an EMBL/GenBank/DDBJ whole genome shotgun (WGS) entry which is preliminary data.</text>
</comment>
<dbReference type="InterPro" id="IPR029058">
    <property type="entry name" value="AB_hydrolase_fold"/>
</dbReference>
<accession>A0AAV9NNI8</accession>
<dbReference type="InterPro" id="IPR050300">
    <property type="entry name" value="GDXG_lipolytic_enzyme"/>
</dbReference>